<dbReference type="Gene3D" id="2.130.10.10">
    <property type="entry name" value="YVTN repeat-like/Quinoprotein amine dehydrogenase"/>
    <property type="match status" value="3"/>
</dbReference>
<feature type="repeat" description="WD" evidence="3">
    <location>
        <begin position="431"/>
        <end position="472"/>
    </location>
</feature>
<protein>
    <submittedName>
        <fullName evidence="7">WD-40 repeat-containing protein</fullName>
    </submittedName>
</protein>
<reference evidence="7 8" key="1">
    <citation type="submission" date="2017-06" db="EMBL/GenBank/DDBJ databases">
        <title>Genome sequencing of cyanobaciteial culture collection at National Institute for Environmental Studies (NIES).</title>
        <authorList>
            <person name="Hirose Y."/>
            <person name="Shimura Y."/>
            <person name="Fujisawa T."/>
            <person name="Nakamura Y."/>
            <person name="Kawachi M."/>
        </authorList>
    </citation>
    <scope>NUCLEOTIDE SEQUENCE [LARGE SCALE GENOMIC DNA]</scope>
    <source>
        <strain evidence="7 8">NIES-267</strain>
        <plasmid evidence="8">Plasmid1 dna</plasmid>
    </source>
</reference>
<name>A0A1Z4M2L5_9CYAN</name>
<evidence type="ECO:0000256" key="4">
    <source>
        <dbReference type="SAM" id="MobiDB-lite"/>
    </source>
</evidence>
<dbReference type="PRINTS" id="PR00320">
    <property type="entry name" value="GPROTEINBRPT"/>
</dbReference>
<evidence type="ECO:0000259" key="6">
    <source>
        <dbReference type="Pfam" id="PF20703"/>
    </source>
</evidence>
<dbReference type="InterPro" id="IPR019775">
    <property type="entry name" value="WD40_repeat_CS"/>
</dbReference>
<dbReference type="Pfam" id="PF00400">
    <property type="entry name" value="WD40"/>
    <property type="match status" value="5"/>
</dbReference>
<dbReference type="InterPro" id="IPR001680">
    <property type="entry name" value="WD40_rpt"/>
</dbReference>
<dbReference type="PROSITE" id="PS00678">
    <property type="entry name" value="WD_REPEATS_1"/>
    <property type="match status" value="4"/>
</dbReference>
<dbReference type="InterPro" id="IPR015943">
    <property type="entry name" value="WD40/YVTN_repeat-like_dom_sf"/>
</dbReference>
<organism evidence="7 8">
    <name type="scientific">Calothrix parasitica NIES-267</name>
    <dbReference type="NCBI Taxonomy" id="1973488"/>
    <lineage>
        <taxon>Bacteria</taxon>
        <taxon>Bacillati</taxon>
        <taxon>Cyanobacteriota</taxon>
        <taxon>Cyanophyceae</taxon>
        <taxon>Nostocales</taxon>
        <taxon>Calotrichaceae</taxon>
        <taxon>Calothrix</taxon>
    </lineage>
</organism>
<dbReference type="InterPro" id="IPR036322">
    <property type="entry name" value="WD40_repeat_dom_sf"/>
</dbReference>
<proteinExistence type="predicted"/>
<dbReference type="OrthoDB" id="494465at2"/>
<feature type="domain" description="Novel STAND NTPase 1" evidence="6">
    <location>
        <begin position="2"/>
        <end position="198"/>
    </location>
</feature>
<feature type="repeat" description="WD" evidence="3">
    <location>
        <begin position="473"/>
        <end position="514"/>
    </location>
</feature>
<keyword evidence="5" id="KW-0472">Membrane</keyword>
<accession>A0A1Z4M2L5</accession>
<feature type="region of interest" description="Disordered" evidence="4">
    <location>
        <begin position="533"/>
        <end position="557"/>
    </location>
</feature>
<evidence type="ECO:0000313" key="8">
    <source>
        <dbReference type="Proteomes" id="UP000218418"/>
    </source>
</evidence>
<dbReference type="EMBL" id="AP018228">
    <property type="protein sequence ID" value="BAY87695.1"/>
    <property type="molecule type" value="Genomic_DNA"/>
</dbReference>
<feature type="repeat" description="WD" evidence="3">
    <location>
        <begin position="515"/>
        <end position="544"/>
    </location>
</feature>
<dbReference type="SMART" id="SM00320">
    <property type="entry name" value="WD40"/>
    <property type="match status" value="5"/>
</dbReference>
<dbReference type="PROSITE" id="PS50294">
    <property type="entry name" value="WD_REPEATS_REGION"/>
    <property type="match status" value="5"/>
</dbReference>
<dbReference type="PROSITE" id="PS50082">
    <property type="entry name" value="WD_REPEATS_2"/>
    <property type="match status" value="5"/>
</dbReference>
<keyword evidence="7" id="KW-0614">Plasmid</keyword>
<keyword evidence="1 3" id="KW-0853">WD repeat</keyword>
<feature type="transmembrane region" description="Helical" evidence="5">
    <location>
        <begin position="249"/>
        <end position="273"/>
    </location>
</feature>
<geneLocation type="plasmid" evidence="8">
    <name>Plasmid1 dna</name>
</geneLocation>
<keyword evidence="8" id="KW-1185">Reference proteome</keyword>
<feature type="repeat" description="WD" evidence="3">
    <location>
        <begin position="389"/>
        <end position="430"/>
    </location>
</feature>
<dbReference type="Proteomes" id="UP000218418">
    <property type="component" value="Plasmid plasmid1"/>
</dbReference>
<feature type="compositionally biased region" description="Basic and acidic residues" evidence="4">
    <location>
        <begin position="538"/>
        <end position="550"/>
    </location>
</feature>
<keyword evidence="5" id="KW-0812">Transmembrane</keyword>
<dbReference type="PANTHER" id="PTHR19854">
    <property type="entry name" value="TRANSDUCIN BETA-LIKE 3"/>
    <property type="match status" value="1"/>
</dbReference>
<dbReference type="InterPro" id="IPR020472">
    <property type="entry name" value="WD40_PAC1"/>
</dbReference>
<gene>
    <name evidence="7" type="ORF">NIES267_72190</name>
</gene>
<keyword evidence="2" id="KW-0677">Repeat</keyword>
<dbReference type="AlphaFoldDB" id="A0A1Z4M2L5"/>
<evidence type="ECO:0000256" key="5">
    <source>
        <dbReference type="SAM" id="Phobius"/>
    </source>
</evidence>
<dbReference type="SUPFAM" id="SSF50978">
    <property type="entry name" value="WD40 repeat-like"/>
    <property type="match status" value="1"/>
</dbReference>
<evidence type="ECO:0000256" key="1">
    <source>
        <dbReference type="ARBA" id="ARBA00022574"/>
    </source>
</evidence>
<evidence type="ECO:0000256" key="3">
    <source>
        <dbReference type="PROSITE-ProRule" id="PRU00221"/>
    </source>
</evidence>
<feature type="repeat" description="WD" evidence="3">
    <location>
        <begin position="347"/>
        <end position="388"/>
    </location>
</feature>
<keyword evidence="5" id="KW-1133">Transmembrane helix</keyword>
<dbReference type="Pfam" id="PF20703">
    <property type="entry name" value="nSTAND1"/>
    <property type="match status" value="1"/>
</dbReference>
<dbReference type="CDD" id="cd00200">
    <property type="entry name" value="WD40"/>
    <property type="match status" value="1"/>
</dbReference>
<evidence type="ECO:0000256" key="2">
    <source>
        <dbReference type="ARBA" id="ARBA00022737"/>
    </source>
</evidence>
<dbReference type="InterPro" id="IPR049052">
    <property type="entry name" value="nSTAND1"/>
</dbReference>
<evidence type="ECO:0000313" key="7">
    <source>
        <dbReference type="EMBL" id="BAY87695.1"/>
    </source>
</evidence>
<sequence>MLAPMNHQELQDVIEEPAKILGVKFESGLVERILEAVEKEPGNLPLLEFALKQLWEKQQNGYITHQAYEEIGGVEKALAVYAEEEYEKLSEDDKQKAQRMFIQLVRPGEKTEDTRRIATLVEVGDDNWKLATRLADSRLVVTGRDETSDIQTVEVVHEALIQEWTTLRQWINANRDFRIWQERLKGRMYEWEDNNKDEGSLLRGLPLAEAKDWLHKRGDELSNNERNFIEQSIALLKKEREQQQRRRRFTILGLTSFLAVAMTLAGIIGYQLWRTSIAETNARLRALAATSEALFNSDLKYDALAKSIKAGQQLKQANWVNVDTRIQVIATLSQVLYGQDHKAPTTLKSHSSKFNNVSFSPDGKSIASASADKTVKLWDVTTGKEIKALKGHLEEVYSVSFSPDGKTIASASWDKTVKLWDVSTGKQIKTLKGHSNSVYSVSFSPDGKTIASASYDKTVKLWDVTTGKQIKTFKGHSSRVDSVSFSPDGKTIASASYDKTVKLWDVNTGKQIKTLQGHSDWVFSVSFSPDGKSIASASDDKTSRGDKHPETLLSQGF</sequence>